<dbReference type="InterPro" id="IPR001111">
    <property type="entry name" value="TGF-b_propeptide"/>
</dbReference>
<reference evidence="12" key="1">
    <citation type="journal article" date="2010" name="Nature">
        <title>The Amphimedon queenslandica genome and the evolution of animal complexity.</title>
        <authorList>
            <person name="Srivastava M."/>
            <person name="Simakov O."/>
            <person name="Chapman J."/>
            <person name="Fahey B."/>
            <person name="Gauthier M.E."/>
            <person name="Mitros T."/>
            <person name="Richards G.S."/>
            <person name="Conaco C."/>
            <person name="Dacre M."/>
            <person name="Hellsten U."/>
            <person name="Larroux C."/>
            <person name="Putnam N.H."/>
            <person name="Stanke M."/>
            <person name="Adamska M."/>
            <person name="Darling A."/>
            <person name="Degnan S.M."/>
            <person name="Oakley T.H."/>
            <person name="Plachetzki D.C."/>
            <person name="Zhai Y."/>
            <person name="Adamski M."/>
            <person name="Calcino A."/>
            <person name="Cummins S.F."/>
            <person name="Goodstein D.M."/>
            <person name="Harris C."/>
            <person name="Jackson D.J."/>
            <person name="Leys S.P."/>
            <person name="Shu S."/>
            <person name="Woodcroft B.J."/>
            <person name="Vervoort M."/>
            <person name="Kosik K.S."/>
            <person name="Manning G."/>
            <person name="Degnan B.M."/>
            <person name="Rokhsar D.S."/>
        </authorList>
    </citation>
    <scope>NUCLEOTIDE SEQUENCE [LARGE SCALE GENOMIC DNA]</scope>
</reference>
<evidence type="ECO:0000256" key="7">
    <source>
        <dbReference type="ARBA" id="ARBA00023180"/>
    </source>
</evidence>
<dbReference type="GO" id="GO:0005615">
    <property type="term" value="C:extracellular space"/>
    <property type="evidence" value="ECO:0007669"/>
    <property type="project" value="TreeGrafter"/>
</dbReference>
<feature type="domain" description="TGF-beta family profile" evidence="10">
    <location>
        <begin position="230"/>
        <end position="349"/>
    </location>
</feature>
<dbReference type="GO" id="GO:0008083">
    <property type="term" value="F:growth factor activity"/>
    <property type="evidence" value="ECO:0007669"/>
    <property type="project" value="UniProtKB-KW"/>
</dbReference>
<evidence type="ECO:0000259" key="10">
    <source>
        <dbReference type="PROSITE" id="PS51362"/>
    </source>
</evidence>
<dbReference type="PROSITE" id="PS51362">
    <property type="entry name" value="TGF_BETA_2"/>
    <property type="match status" value="1"/>
</dbReference>
<evidence type="ECO:0000313" key="11">
    <source>
        <dbReference type="EnsemblMetazoa" id="Aqu2.1.44159_001"/>
    </source>
</evidence>
<dbReference type="InterPro" id="IPR029034">
    <property type="entry name" value="Cystine-knot_cytokine"/>
</dbReference>
<keyword evidence="5 8" id="KW-0339">Growth factor</keyword>
<evidence type="ECO:0000256" key="2">
    <source>
        <dbReference type="ARBA" id="ARBA00006656"/>
    </source>
</evidence>
<dbReference type="SUPFAM" id="SSF57501">
    <property type="entry name" value="Cystine-knot cytokines"/>
    <property type="match status" value="1"/>
</dbReference>
<keyword evidence="12" id="KW-1185">Reference proteome</keyword>
<protein>
    <recommendedName>
        <fullName evidence="10">TGF-beta family profile domain-containing protein</fullName>
    </recommendedName>
</protein>
<dbReference type="Gene3D" id="2.10.90.10">
    <property type="entry name" value="Cystine-knot cytokines"/>
    <property type="match status" value="1"/>
</dbReference>
<reference evidence="11" key="2">
    <citation type="submission" date="2017-05" db="UniProtKB">
        <authorList>
            <consortium name="EnsemblMetazoa"/>
        </authorList>
    </citation>
    <scope>IDENTIFICATION</scope>
</reference>
<dbReference type="PANTHER" id="PTHR11848:SF263">
    <property type="entry name" value="PROTEIN DECAPENTAPLEGIC"/>
    <property type="match status" value="1"/>
</dbReference>
<evidence type="ECO:0000256" key="6">
    <source>
        <dbReference type="ARBA" id="ARBA00023157"/>
    </source>
</evidence>
<evidence type="ECO:0000256" key="8">
    <source>
        <dbReference type="RuleBase" id="RU000354"/>
    </source>
</evidence>
<dbReference type="Pfam" id="PF00688">
    <property type="entry name" value="TGFb_propeptide"/>
    <property type="match status" value="1"/>
</dbReference>
<dbReference type="InterPro" id="IPR017948">
    <property type="entry name" value="TGFb_CS"/>
</dbReference>
<dbReference type="Gene3D" id="2.60.120.970">
    <property type="match status" value="1"/>
</dbReference>
<keyword evidence="4 9" id="KW-0732">Signal</keyword>
<evidence type="ECO:0000256" key="9">
    <source>
        <dbReference type="SAM" id="SignalP"/>
    </source>
</evidence>
<organism evidence="11">
    <name type="scientific">Amphimedon queenslandica</name>
    <name type="common">Sponge</name>
    <dbReference type="NCBI Taxonomy" id="400682"/>
    <lineage>
        <taxon>Eukaryota</taxon>
        <taxon>Metazoa</taxon>
        <taxon>Porifera</taxon>
        <taxon>Demospongiae</taxon>
        <taxon>Heteroscleromorpha</taxon>
        <taxon>Haplosclerida</taxon>
        <taxon>Niphatidae</taxon>
        <taxon>Amphimedon</taxon>
    </lineage>
</organism>
<dbReference type="CDD" id="cd13756">
    <property type="entry name" value="TGF_beta_BMPs_GDFs"/>
    <property type="match status" value="1"/>
</dbReference>
<dbReference type="GO" id="GO:0005125">
    <property type="term" value="F:cytokine activity"/>
    <property type="evidence" value="ECO:0007669"/>
    <property type="project" value="TreeGrafter"/>
</dbReference>
<keyword evidence="3" id="KW-0964">Secreted</keyword>
<dbReference type="EnsemblMetazoa" id="Aqu2.1.44159_001">
    <property type="protein sequence ID" value="Aqu2.1.44159_001"/>
    <property type="gene ID" value="Aqu2.1.44159"/>
</dbReference>
<proteinExistence type="inferred from homology"/>
<evidence type="ECO:0000256" key="4">
    <source>
        <dbReference type="ARBA" id="ARBA00022729"/>
    </source>
</evidence>
<dbReference type="Pfam" id="PF00019">
    <property type="entry name" value="TGF_beta"/>
    <property type="match status" value="1"/>
</dbReference>
<dbReference type="KEGG" id="aqu:105316929"/>
<dbReference type="AlphaFoldDB" id="A0A1X7VXL7"/>
<accession>A0A1X7VXL7</accession>
<evidence type="ECO:0000256" key="3">
    <source>
        <dbReference type="ARBA" id="ARBA00022525"/>
    </source>
</evidence>
<comment type="similarity">
    <text evidence="2 8">Belongs to the TGF-beta family.</text>
</comment>
<feature type="chain" id="PRO_5010876657" description="TGF-beta family profile domain-containing protein" evidence="9">
    <location>
        <begin position="21"/>
        <end position="356"/>
    </location>
</feature>
<feature type="signal peptide" evidence="9">
    <location>
        <begin position="1"/>
        <end position="20"/>
    </location>
</feature>
<dbReference type="InterPro" id="IPR015615">
    <property type="entry name" value="TGF-beta-rel"/>
</dbReference>
<dbReference type="InterPro" id="IPR001839">
    <property type="entry name" value="TGF-b_C"/>
</dbReference>
<dbReference type="Proteomes" id="UP000007879">
    <property type="component" value="Unassembled WGS sequence"/>
</dbReference>
<dbReference type="EnsemblMetazoa" id="XM_011412235.2">
    <property type="protein sequence ID" value="XP_011410537.1"/>
    <property type="gene ID" value="LOC105316929"/>
</dbReference>
<evidence type="ECO:0000256" key="5">
    <source>
        <dbReference type="ARBA" id="ARBA00023030"/>
    </source>
</evidence>
<dbReference type="InParanoid" id="A0A1X7VXL7"/>
<keyword evidence="7" id="KW-0325">Glycoprotein</keyword>
<gene>
    <name evidence="11" type="primary">105316929</name>
</gene>
<dbReference type="PANTHER" id="PTHR11848">
    <property type="entry name" value="TGF-BETA FAMILY"/>
    <property type="match status" value="1"/>
</dbReference>
<sequence>MSFLFGFYFLLLSLASISLSLPIYHDTVLQEAPKEAPSVSPYVLSLYESFAAESEQQEEYQYNILRSFERSTQFRGCKDSKYTFTFNMSSIPKEEDISKAIFRVYVNISTSFSSSQGSAQITLTSNDSKLYTKVITPNESQFVDFPVQQHIQDWLKNGQLKYLVNLGVTIDLANGPLECYNKDMNIVYDNTHDNTQPSLVVYSYDGNENLDELNKAISIIQSTEKNANQRNTRSSGTSNGECRKSELTITKEQLGQVLGEQILFPDFFPLNVCGGWCPSNKYMKQLNSIILYHLLATPSENGENHIANKSKYSKCCVPTKYTNVTRAVIGINGSIYKKAPITAQECSCVYTYSQES</sequence>
<dbReference type="STRING" id="400682.A0A1X7VXL7"/>
<evidence type="ECO:0000313" key="12">
    <source>
        <dbReference type="Proteomes" id="UP000007879"/>
    </source>
</evidence>
<keyword evidence="6" id="KW-1015">Disulfide bond</keyword>
<dbReference type="PROSITE" id="PS00250">
    <property type="entry name" value="TGF_BETA_1"/>
    <property type="match status" value="1"/>
</dbReference>
<evidence type="ECO:0000256" key="1">
    <source>
        <dbReference type="ARBA" id="ARBA00004613"/>
    </source>
</evidence>
<comment type="subcellular location">
    <subcellularLocation>
        <location evidence="1">Secreted</location>
    </subcellularLocation>
</comment>
<name>A0A1X7VXL7_AMPQE</name>